<dbReference type="AlphaFoldDB" id="A0A8S1LZB5"/>
<evidence type="ECO:0000313" key="1">
    <source>
        <dbReference type="EMBL" id="CAD8070921.1"/>
    </source>
</evidence>
<gene>
    <name evidence="1" type="ORF">PPRIM_AZ9-3.1.T0460206</name>
</gene>
<comment type="caution">
    <text evidence="1">The sequence shown here is derived from an EMBL/GenBank/DDBJ whole genome shotgun (WGS) entry which is preliminary data.</text>
</comment>
<protein>
    <submittedName>
        <fullName evidence="1">Uncharacterized protein</fullName>
    </submittedName>
</protein>
<reference evidence="1" key="1">
    <citation type="submission" date="2021-01" db="EMBL/GenBank/DDBJ databases">
        <authorList>
            <consortium name="Genoscope - CEA"/>
            <person name="William W."/>
        </authorList>
    </citation>
    <scope>NUCLEOTIDE SEQUENCE</scope>
</reference>
<evidence type="ECO:0000313" key="2">
    <source>
        <dbReference type="Proteomes" id="UP000688137"/>
    </source>
</evidence>
<dbReference type="OMA" id="CFNICTT"/>
<name>A0A8S1LZB5_PARPR</name>
<accession>A0A8S1LZB5</accession>
<proteinExistence type="predicted"/>
<keyword evidence="2" id="KW-1185">Reference proteome</keyword>
<organism evidence="1 2">
    <name type="scientific">Paramecium primaurelia</name>
    <dbReference type="NCBI Taxonomy" id="5886"/>
    <lineage>
        <taxon>Eukaryota</taxon>
        <taxon>Sar</taxon>
        <taxon>Alveolata</taxon>
        <taxon>Ciliophora</taxon>
        <taxon>Intramacronucleata</taxon>
        <taxon>Oligohymenophorea</taxon>
        <taxon>Peniculida</taxon>
        <taxon>Parameciidae</taxon>
        <taxon>Paramecium</taxon>
    </lineage>
</organism>
<sequence length="91" mass="10820">MLSEDNRHLFDQYRQTLKSHVFGPEISLNQVVAKQLEDDLKKKQSVSFKEEDDIIIVENWKEYNVDVSSQNFHQKQKQKSHSQCFNICTTF</sequence>
<dbReference type="Proteomes" id="UP000688137">
    <property type="component" value="Unassembled WGS sequence"/>
</dbReference>
<dbReference type="EMBL" id="CAJJDM010000046">
    <property type="protein sequence ID" value="CAD8070921.1"/>
    <property type="molecule type" value="Genomic_DNA"/>
</dbReference>